<dbReference type="RefSeq" id="WP_085884169.1">
    <property type="nucleotide sequence ID" value="NZ_FWFR01000002.1"/>
</dbReference>
<evidence type="ECO:0000313" key="9">
    <source>
        <dbReference type="EMBL" id="SLN63455.1"/>
    </source>
</evidence>
<dbReference type="GO" id="GO:0050661">
    <property type="term" value="F:NADP binding"/>
    <property type="evidence" value="ECO:0007669"/>
    <property type="project" value="UniProtKB-UniRule"/>
</dbReference>
<gene>
    <name evidence="6 9" type="primary">nadX</name>
    <name evidence="9" type="ORF">OCH7691_02844</name>
</gene>
<dbReference type="NCBIfam" id="NF009827">
    <property type="entry name" value="PRK13303.1-2"/>
    <property type="match status" value="1"/>
</dbReference>
<dbReference type="SUPFAM" id="SSF51735">
    <property type="entry name" value="NAD(P)-binding Rossmann-fold domains"/>
    <property type="match status" value="1"/>
</dbReference>
<dbReference type="InterPro" id="IPR036291">
    <property type="entry name" value="NAD(P)-bd_dom_sf"/>
</dbReference>
<dbReference type="InterPro" id="IPR011182">
    <property type="entry name" value="L-Asp_DH"/>
</dbReference>
<comment type="pathway">
    <text evidence="6">Cofactor biosynthesis; NAD(+) biosynthesis; iminoaspartate from L-aspartate (dehydrogenase route): step 1/1.</text>
</comment>
<protein>
    <recommendedName>
        <fullName evidence="6">L-aspartate dehydrogenase</fullName>
        <ecNumber evidence="6">1.4.1.21</ecNumber>
    </recommendedName>
</protein>
<dbReference type="EC" id="1.4.1.21" evidence="6"/>
<evidence type="ECO:0000256" key="2">
    <source>
        <dbReference type="ARBA" id="ARBA00022642"/>
    </source>
</evidence>
<reference evidence="9 10" key="1">
    <citation type="submission" date="2017-03" db="EMBL/GenBank/DDBJ databases">
        <authorList>
            <person name="Afonso C.L."/>
            <person name="Miller P.J."/>
            <person name="Scott M.A."/>
            <person name="Spackman E."/>
            <person name="Goraichik I."/>
            <person name="Dimitrov K.M."/>
            <person name="Suarez D.L."/>
            <person name="Swayne D.E."/>
        </authorList>
    </citation>
    <scope>NUCLEOTIDE SEQUENCE [LARGE SCALE GENOMIC DNA]</scope>
    <source>
        <strain evidence="9 10">CECT 7691</strain>
    </source>
</reference>
<comment type="similarity">
    <text evidence="1 6">Belongs to the L-aspartate dehydrogenase family.</text>
</comment>
<dbReference type="PANTHER" id="PTHR31873">
    <property type="entry name" value="L-ASPARTATE DEHYDROGENASE-RELATED"/>
    <property type="match status" value="1"/>
</dbReference>
<dbReference type="GO" id="GO:0009435">
    <property type="term" value="P:NAD+ biosynthetic process"/>
    <property type="evidence" value="ECO:0007669"/>
    <property type="project" value="UniProtKB-UniRule"/>
</dbReference>
<proteinExistence type="inferred from homology"/>
<dbReference type="EMBL" id="FWFR01000002">
    <property type="protein sequence ID" value="SLN63455.1"/>
    <property type="molecule type" value="Genomic_DNA"/>
</dbReference>
<evidence type="ECO:0000256" key="3">
    <source>
        <dbReference type="ARBA" id="ARBA00022857"/>
    </source>
</evidence>
<evidence type="ECO:0000256" key="4">
    <source>
        <dbReference type="ARBA" id="ARBA00023002"/>
    </source>
</evidence>
<feature type="active site" evidence="6">
    <location>
        <position position="218"/>
    </location>
</feature>
<feature type="binding site" evidence="6">
    <location>
        <position position="188"/>
    </location>
    <ligand>
        <name>NAD(+)</name>
        <dbReference type="ChEBI" id="CHEBI:57540"/>
    </ligand>
</feature>
<keyword evidence="10" id="KW-1185">Reference proteome</keyword>
<accession>A0A1Y5TGC3</accession>
<dbReference type="Proteomes" id="UP000193200">
    <property type="component" value="Unassembled WGS sequence"/>
</dbReference>
<keyword evidence="3 6" id="KW-0521">NADP</keyword>
<dbReference type="GO" id="GO:0033735">
    <property type="term" value="F:aspartate dehydrogenase [NAD(P)+] activity"/>
    <property type="evidence" value="ECO:0007669"/>
    <property type="project" value="UniProtKB-EC"/>
</dbReference>
<evidence type="ECO:0000259" key="8">
    <source>
        <dbReference type="Pfam" id="PF03447"/>
    </source>
</evidence>
<dbReference type="OrthoDB" id="8456681at2"/>
<dbReference type="GO" id="GO:0051287">
    <property type="term" value="F:NAD binding"/>
    <property type="evidence" value="ECO:0007669"/>
    <property type="project" value="UniProtKB-UniRule"/>
</dbReference>
<dbReference type="NCBIfam" id="NF009829">
    <property type="entry name" value="PRK13303.1-4"/>
    <property type="match status" value="1"/>
</dbReference>
<evidence type="ECO:0000256" key="1">
    <source>
        <dbReference type="ARBA" id="ARBA00008331"/>
    </source>
</evidence>
<keyword evidence="2 6" id="KW-0662">Pyridine nucleotide biosynthesis</keyword>
<dbReference type="InterPro" id="IPR002811">
    <property type="entry name" value="Asp_DH"/>
</dbReference>
<dbReference type="PIRSF" id="PIRSF005227">
    <property type="entry name" value="Asp_dh_NAD_syn"/>
    <property type="match status" value="1"/>
</dbReference>
<sequence>MIRIALIGYGGIAATVVETLPQMPGVELAAVLVRPGREQLARERLGDVPLVTSIETLLAEGPELVGECAGHEAVREFGLAILDAGSDLVIASIGALADQALYDRLTEAAARSGARLVLPAGAIGGMDALAAARFGRLDTVRYRSRKPPQAWTGTPAEAICDLATLTAPVVLYRGSARAAAEQYPKNANVAATVALAGLGFEATEVELVADPGVTGNIHEIEAAGDFGHFAITLSGRPSPANPKTSMLTALSMARALGQPGAVVVI</sequence>
<dbReference type="SUPFAM" id="SSF55347">
    <property type="entry name" value="Glyceraldehyde-3-phosphate dehydrogenase-like, C-terminal domain"/>
    <property type="match status" value="1"/>
</dbReference>
<dbReference type="InParanoid" id="A0A1Y5TGC3"/>
<organism evidence="9 10">
    <name type="scientific">Oceanibacterium hippocampi</name>
    <dbReference type="NCBI Taxonomy" id="745714"/>
    <lineage>
        <taxon>Bacteria</taxon>
        <taxon>Pseudomonadati</taxon>
        <taxon>Pseudomonadota</taxon>
        <taxon>Alphaproteobacteria</taxon>
        <taxon>Sneathiellales</taxon>
        <taxon>Sneathiellaceae</taxon>
        <taxon>Oceanibacterium</taxon>
    </lineage>
</organism>
<dbReference type="Gene3D" id="3.40.50.720">
    <property type="entry name" value="NAD(P)-binding Rossmann-like Domain"/>
    <property type="match status" value="1"/>
</dbReference>
<dbReference type="GO" id="GO:0016639">
    <property type="term" value="F:oxidoreductase activity, acting on the CH-NH2 group of donors, NAD or NADP as acceptor"/>
    <property type="evidence" value="ECO:0007669"/>
    <property type="project" value="UniProtKB-UniRule"/>
</dbReference>
<dbReference type="InterPro" id="IPR020626">
    <property type="entry name" value="Asp_DH_prok"/>
</dbReference>
<comment type="function">
    <text evidence="6">Specifically catalyzes the NAD or NADP-dependent dehydrogenation of L-aspartate to iminoaspartate.</text>
</comment>
<dbReference type="NCBIfam" id="NF009828">
    <property type="entry name" value="PRK13303.1-3"/>
    <property type="match status" value="1"/>
</dbReference>
<dbReference type="Pfam" id="PF03447">
    <property type="entry name" value="NAD_binding_3"/>
    <property type="match status" value="1"/>
</dbReference>
<dbReference type="InterPro" id="IPR005106">
    <property type="entry name" value="Asp/hSer_DH_NAD-bd"/>
</dbReference>
<name>A0A1Y5TGC3_9PROT</name>
<evidence type="ECO:0000256" key="5">
    <source>
        <dbReference type="ARBA" id="ARBA00023027"/>
    </source>
</evidence>
<evidence type="ECO:0000256" key="6">
    <source>
        <dbReference type="HAMAP-Rule" id="MF_01265"/>
    </source>
</evidence>
<feature type="binding site" evidence="6">
    <location>
        <position position="122"/>
    </location>
    <ligand>
        <name>NAD(+)</name>
        <dbReference type="ChEBI" id="CHEBI:57540"/>
    </ligand>
</feature>
<comment type="catalytic activity">
    <reaction evidence="6">
        <text>L-aspartate + NAD(+) + H2O = oxaloacetate + NH4(+) + NADH + H(+)</text>
        <dbReference type="Rhea" id="RHEA:11788"/>
        <dbReference type="ChEBI" id="CHEBI:15377"/>
        <dbReference type="ChEBI" id="CHEBI:15378"/>
        <dbReference type="ChEBI" id="CHEBI:16452"/>
        <dbReference type="ChEBI" id="CHEBI:28938"/>
        <dbReference type="ChEBI" id="CHEBI:29991"/>
        <dbReference type="ChEBI" id="CHEBI:57540"/>
        <dbReference type="ChEBI" id="CHEBI:57945"/>
        <dbReference type="EC" id="1.4.1.21"/>
    </reaction>
</comment>
<evidence type="ECO:0000313" key="10">
    <source>
        <dbReference type="Proteomes" id="UP000193200"/>
    </source>
</evidence>
<dbReference type="AlphaFoldDB" id="A0A1Y5TGC3"/>
<keyword evidence="4 6" id="KW-0560">Oxidoreductase</keyword>
<feature type="domain" description="Aspartate/homoserine dehydrogenase NAD-binding" evidence="8">
    <location>
        <begin position="8"/>
        <end position="119"/>
    </location>
</feature>
<feature type="domain" description="Aspartate dehydrogenase" evidence="7">
    <location>
        <begin position="166"/>
        <end position="252"/>
    </location>
</feature>
<comment type="miscellaneous">
    <text evidence="6">The iminoaspartate product is unstable in aqueous solution and can decompose to oxaloacetate and ammonia.</text>
</comment>
<keyword evidence="5 6" id="KW-0520">NAD</keyword>
<comment type="catalytic activity">
    <reaction evidence="6">
        <text>L-aspartate + NADP(+) + H2O = oxaloacetate + NH4(+) + NADPH + H(+)</text>
        <dbReference type="Rhea" id="RHEA:11784"/>
        <dbReference type="ChEBI" id="CHEBI:15377"/>
        <dbReference type="ChEBI" id="CHEBI:15378"/>
        <dbReference type="ChEBI" id="CHEBI:16452"/>
        <dbReference type="ChEBI" id="CHEBI:28938"/>
        <dbReference type="ChEBI" id="CHEBI:29991"/>
        <dbReference type="ChEBI" id="CHEBI:57783"/>
        <dbReference type="ChEBI" id="CHEBI:58349"/>
        <dbReference type="EC" id="1.4.1.21"/>
    </reaction>
</comment>
<dbReference type="HAMAP" id="MF_01265">
    <property type="entry name" value="NadX"/>
    <property type="match status" value="1"/>
</dbReference>
<dbReference type="UniPathway" id="UPA00253">
    <property type="reaction ID" value="UER00456"/>
</dbReference>
<dbReference type="Gene3D" id="3.30.360.10">
    <property type="entry name" value="Dihydrodipicolinate Reductase, domain 2"/>
    <property type="match status" value="1"/>
</dbReference>
<dbReference type="Pfam" id="PF01958">
    <property type="entry name" value="Asp_DH_C"/>
    <property type="match status" value="1"/>
</dbReference>
<evidence type="ECO:0000259" key="7">
    <source>
        <dbReference type="Pfam" id="PF01958"/>
    </source>
</evidence>
<dbReference type="PANTHER" id="PTHR31873:SF6">
    <property type="entry name" value="ASPARTATE DEHYDROGENASE DOMAIN-CONTAINING PROTEIN"/>
    <property type="match status" value="1"/>
</dbReference>